<accession>W9W9Z7</accession>
<evidence type="ECO:0000256" key="1">
    <source>
        <dbReference type="ARBA" id="ARBA00006056"/>
    </source>
</evidence>
<dbReference type="PANTHER" id="PTHR11091:SF0">
    <property type="entry name" value="MALATE DEHYDROGENASE"/>
    <property type="match status" value="1"/>
</dbReference>
<evidence type="ECO:0000256" key="3">
    <source>
        <dbReference type="SAM" id="MobiDB-lite"/>
    </source>
</evidence>
<dbReference type="RefSeq" id="XP_007753355.1">
    <property type="nucleotide sequence ID" value="XM_007755165.1"/>
</dbReference>
<dbReference type="eggNOG" id="ENOG502QRW5">
    <property type="taxonomic scope" value="Eukaryota"/>
</dbReference>
<gene>
    <name evidence="4" type="ORF">A1O7_01126</name>
</gene>
<dbReference type="PANTHER" id="PTHR11091">
    <property type="entry name" value="OXIDOREDUCTASE-RELATED"/>
    <property type="match status" value="1"/>
</dbReference>
<organism evidence="4 5">
    <name type="scientific">Cladophialophora yegresii CBS 114405</name>
    <dbReference type="NCBI Taxonomy" id="1182544"/>
    <lineage>
        <taxon>Eukaryota</taxon>
        <taxon>Fungi</taxon>
        <taxon>Dikarya</taxon>
        <taxon>Ascomycota</taxon>
        <taxon>Pezizomycotina</taxon>
        <taxon>Eurotiomycetes</taxon>
        <taxon>Chaetothyriomycetidae</taxon>
        <taxon>Chaetothyriales</taxon>
        <taxon>Herpotrichiellaceae</taxon>
        <taxon>Cladophialophora</taxon>
    </lineage>
</organism>
<dbReference type="STRING" id="1182544.W9W9Z7"/>
<proteinExistence type="inferred from homology"/>
<evidence type="ECO:0000256" key="2">
    <source>
        <dbReference type="ARBA" id="ARBA00023002"/>
    </source>
</evidence>
<dbReference type="GO" id="GO:0016491">
    <property type="term" value="F:oxidoreductase activity"/>
    <property type="evidence" value="ECO:0007669"/>
    <property type="project" value="UniProtKB-KW"/>
</dbReference>
<dbReference type="HOGENOM" id="CLU_040452_0_0_1"/>
<comment type="caution">
    <text evidence="4">The sequence shown here is derived from an EMBL/GenBank/DDBJ whole genome shotgun (WGS) entry which is preliminary data.</text>
</comment>
<dbReference type="GeneID" id="19175740"/>
<dbReference type="Gene3D" id="3.30.1370.60">
    <property type="entry name" value="Hypothetical oxidoreductase yiak, domain 2"/>
    <property type="match status" value="1"/>
</dbReference>
<dbReference type="Pfam" id="PF02615">
    <property type="entry name" value="Ldh_2"/>
    <property type="match status" value="1"/>
</dbReference>
<dbReference type="InterPro" id="IPR043143">
    <property type="entry name" value="Mal/L-sulf/L-lact_DH-like_NADP"/>
</dbReference>
<dbReference type="Proteomes" id="UP000019473">
    <property type="component" value="Unassembled WGS sequence"/>
</dbReference>
<name>W9W9Z7_9EURO</name>
<dbReference type="OrthoDB" id="7881616at2759"/>
<dbReference type="AlphaFoldDB" id="W9W9Z7"/>
<comment type="similarity">
    <text evidence="1">Belongs to the LDH2/MDH2 oxidoreductase family.</text>
</comment>
<dbReference type="InterPro" id="IPR036111">
    <property type="entry name" value="Mal/L-sulfo/L-lacto_DH-like_sf"/>
</dbReference>
<dbReference type="InterPro" id="IPR003767">
    <property type="entry name" value="Malate/L-lactate_DH-like"/>
</dbReference>
<protein>
    <recommendedName>
        <fullName evidence="6">Alcohol dehydrogenase</fullName>
    </recommendedName>
</protein>
<evidence type="ECO:0000313" key="4">
    <source>
        <dbReference type="EMBL" id="EXJ64788.1"/>
    </source>
</evidence>
<dbReference type="EMBL" id="AMGW01000001">
    <property type="protein sequence ID" value="EXJ64788.1"/>
    <property type="molecule type" value="Genomic_DNA"/>
</dbReference>
<dbReference type="VEuPathDB" id="FungiDB:A1O7_01126"/>
<dbReference type="InterPro" id="IPR043144">
    <property type="entry name" value="Mal/L-sulf/L-lact_DH-like_ah"/>
</dbReference>
<evidence type="ECO:0008006" key="6">
    <source>
        <dbReference type="Google" id="ProtNLM"/>
    </source>
</evidence>
<dbReference type="Gene3D" id="1.10.1530.10">
    <property type="match status" value="1"/>
</dbReference>
<keyword evidence="5" id="KW-1185">Reference proteome</keyword>
<keyword evidence="2" id="KW-0560">Oxidoreductase</keyword>
<dbReference type="SUPFAM" id="SSF89733">
    <property type="entry name" value="L-sulfolactate dehydrogenase-like"/>
    <property type="match status" value="1"/>
</dbReference>
<evidence type="ECO:0000313" key="5">
    <source>
        <dbReference type="Proteomes" id="UP000019473"/>
    </source>
</evidence>
<feature type="region of interest" description="Disordered" evidence="3">
    <location>
        <begin position="60"/>
        <end position="83"/>
    </location>
</feature>
<reference evidence="4 5" key="1">
    <citation type="submission" date="2013-03" db="EMBL/GenBank/DDBJ databases">
        <title>The Genome Sequence of Cladophialophora yegresii CBS 114405.</title>
        <authorList>
            <consortium name="The Broad Institute Genomics Platform"/>
            <person name="Cuomo C."/>
            <person name="de Hoog S."/>
            <person name="Gorbushina A."/>
            <person name="Walker B."/>
            <person name="Young S.K."/>
            <person name="Zeng Q."/>
            <person name="Gargeya S."/>
            <person name="Fitzgerald M."/>
            <person name="Haas B."/>
            <person name="Abouelleil A."/>
            <person name="Allen A.W."/>
            <person name="Alvarado L."/>
            <person name="Arachchi H.M."/>
            <person name="Berlin A.M."/>
            <person name="Chapman S.B."/>
            <person name="Gainer-Dewar J."/>
            <person name="Goldberg J."/>
            <person name="Griggs A."/>
            <person name="Gujja S."/>
            <person name="Hansen M."/>
            <person name="Howarth C."/>
            <person name="Imamovic A."/>
            <person name="Ireland A."/>
            <person name="Larimer J."/>
            <person name="McCowan C."/>
            <person name="Murphy C."/>
            <person name="Pearson M."/>
            <person name="Poon T.W."/>
            <person name="Priest M."/>
            <person name="Roberts A."/>
            <person name="Saif S."/>
            <person name="Shea T."/>
            <person name="Sisk P."/>
            <person name="Sykes S."/>
            <person name="Wortman J."/>
            <person name="Nusbaum C."/>
            <person name="Birren B."/>
        </authorList>
    </citation>
    <scope>NUCLEOTIDE SEQUENCE [LARGE SCALE GENOMIC DNA]</scope>
    <source>
        <strain evidence="4 5">CBS 114405</strain>
    </source>
</reference>
<sequence length="341" mass="36185">MKISLEKAQRLADDALQRIGYPDTDIPTIRDHLLDSELRGYGIAGLARILSIADRLAAQPQSATPTPTPASSSSITTTSESATTAQLDGKDALGYLVAHEATKVAIEKAKSSGISAVGAHNTYYTGMLSYYAEMAAAADLVTIIASNCSPWVAPEGTYKPLVGTNPFCIGVPAPTDEATPIIYDIGTSRIIHAQVLLAMRKGEQLPPDTAFDEHGNMTTDPHEALKGALAVWGGAKGSGLAIAVQLLGILAGSPALPPNLEDFGFFIMAIDPARFRPMGDFKREVGNLITAFHTAPSMTGNALRLPFERSNRRRAETRAGGFLEVDDIVVEKLEKLISAAQ</sequence>